<organism evidence="2 3">
    <name type="scientific">Wenjunlia tyrosinilytica</name>
    <dbReference type="NCBI Taxonomy" id="1544741"/>
    <lineage>
        <taxon>Bacteria</taxon>
        <taxon>Bacillati</taxon>
        <taxon>Actinomycetota</taxon>
        <taxon>Actinomycetes</taxon>
        <taxon>Kitasatosporales</taxon>
        <taxon>Streptomycetaceae</taxon>
        <taxon>Wenjunlia</taxon>
    </lineage>
</organism>
<name>A0A917ZQP5_9ACTN</name>
<reference evidence="2" key="1">
    <citation type="journal article" date="2014" name="Int. J. Syst. Evol. Microbiol.">
        <title>Complete genome sequence of Corynebacterium casei LMG S-19264T (=DSM 44701T), isolated from a smear-ripened cheese.</title>
        <authorList>
            <consortium name="US DOE Joint Genome Institute (JGI-PGF)"/>
            <person name="Walter F."/>
            <person name="Albersmeier A."/>
            <person name="Kalinowski J."/>
            <person name="Ruckert C."/>
        </authorList>
    </citation>
    <scope>NUCLEOTIDE SEQUENCE</scope>
    <source>
        <strain evidence="2">CGMCC 4.7201</strain>
    </source>
</reference>
<comment type="caution">
    <text evidence="2">The sequence shown here is derived from an EMBL/GenBank/DDBJ whole genome shotgun (WGS) entry which is preliminary data.</text>
</comment>
<accession>A0A917ZQP5</accession>
<proteinExistence type="predicted"/>
<gene>
    <name evidence="2" type="ORF">GCM10012280_27470</name>
</gene>
<evidence type="ECO:0000256" key="1">
    <source>
        <dbReference type="SAM" id="Phobius"/>
    </source>
</evidence>
<sequence length="56" mass="5972">MSLFLFLIIVAMVLGLIGAAAEGLTYLLVIGVLVLVGDLIWAGLHLAHRRSGRTAR</sequence>
<dbReference type="AlphaFoldDB" id="A0A917ZQP5"/>
<keyword evidence="1" id="KW-0472">Membrane</keyword>
<evidence type="ECO:0000313" key="3">
    <source>
        <dbReference type="Proteomes" id="UP000641932"/>
    </source>
</evidence>
<keyword evidence="1" id="KW-0812">Transmembrane</keyword>
<dbReference type="RefSeq" id="WP_189131899.1">
    <property type="nucleotide sequence ID" value="NZ_BMMS01000010.1"/>
</dbReference>
<protein>
    <submittedName>
        <fullName evidence="2">Uncharacterized protein</fullName>
    </submittedName>
</protein>
<reference evidence="2" key="2">
    <citation type="submission" date="2020-09" db="EMBL/GenBank/DDBJ databases">
        <authorList>
            <person name="Sun Q."/>
            <person name="Zhou Y."/>
        </authorList>
    </citation>
    <scope>NUCLEOTIDE SEQUENCE</scope>
    <source>
        <strain evidence="2">CGMCC 4.7201</strain>
    </source>
</reference>
<keyword evidence="3" id="KW-1185">Reference proteome</keyword>
<feature type="transmembrane region" description="Helical" evidence="1">
    <location>
        <begin position="29"/>
        <end position="47"/>
    </location>
</feature>
<dbReference type="Proteomes" id="UP000641932">
    <property type="component" value="Unassembled WGS sequence"/>
</dbReference>
<evidence type="ECO:0000313" key="2">
    <source>
        <dbReference type="EMBL" id="GGO87909.1"/>
    </source>
</evidence>
<dbReference type="EMBL" id="BMMS01000010">
    <property type="protein sequence ID" value="GGO87909.1"/>
    <property type="molecule type" value="Genomic_DNA"/>
</dbReference>
<keyword evidence="1" id="KW-1133">Transmembrane helix</keyword>